<gene>
    <name evidence="12" type="ORF">PIB30_000791</name>
</gene>
<feature type="region of interest" description="Disordered" evidence="10">
    <location>
        <begin position="127"/>
        <end position="185"/>
    </location>
</feature>
<dbReference type="InterPro" id="IPR003851">
    <property type="entry name" value="Znf_Dof"/>
</dbReference>
<dbReference type="EMBL" id="JASCZI010000002">
    <property type="protein sequence ID" value="MED6106005.1"/>
    <property type="molecule type" value="Genomic_DNA"/>
</dbReference>
<keyword evidence="6 9" id="KW-0804">Transcription</keyword>
<evidence type="ECO:0000313" key="12">
    <source>
        <dbReference type="EMBL" id="MED6106005.1"/>
    </source>
</evidence>
<evidence type="ECO:0000259" key="11">
    <source>
        <dbReference type="PROSITE" id="PS50884"/>
    </source>
</evidence>
<keyword evidence="13" id="KW-1185">Reference proteome</keyword>
<evidence type="ECO:0000256" key="1">
    <source>
        <dbReference type="ARBA" id="ARBA00022723"/>
    </source>
</evidence>
<evidence type="ECO:0000313" key="13">
    <source>
        <dbReference type="Proteomes" id="UP001341840"/>
    </source>
</evidence>
<evidence type="ECO:0000256" key="10">
    <source>
        <dbReference type="SAM" id="MobiDB-lite"/>
    </source>
</evidence>
<sequence length="375" mass="40845">MGFSSLHVCMDSSSSDNNWLQGTINEDGSRGMMDDSSCPSPTTGGGEMMMIACSNKLPTMIIEGSSSNGRRLMTRPPQDQLALKCPRCESTHTKFCYYNNYSLSQPRYFCKSCRRYWTKGGTLRNIPVGGGCRKNNTKKPSSSSNSSKKSSSSINNNNSIDQPSPLPISSINVNSNNHNQLHYPSNNSFPDLHQFSSNMSNLFGMTSIGGGLLGNPNFMFENNNNNNPRPLDFMMESGMIKSSGSRSFDFLGNSDHHHMMMNGGGNYNVMMSSSPNYQGLCSSAFGGNNNNNVSLDGGNNHNNNNNAGSYNIMGSCQRLMLPYDDSGDNGNQNSFIDVKPNPRQLLSLDGKETFGSWTTTGMMNGYGSSTTNPLV</sequence>
<accession>A0ABU6Q298</accession>
<feature type="compositionally biased region" description="Low complexity" evidence="10">
    <location>
        <begin position="138"/>
        <end position="159"/>
    </location>
</feature>
<keyword evidence="7 8" id="KW-0539">Nucleus</keyword>
<dbReference type="Proteomes" id="UP001341840">
    <property type="component" value="Unassembled WGS sequence"/>
</dbReference>
<proteinExistence type="predicted"/>
<keyword evidence="1 9" id="KW-0479">Metal-binding</keyword>
<keyword evidence="2 8" id="KW-0863">Zinc-finger</keyword>
<keyword evidence="4 9" id="KW-0805">Transcription regulation</keyword>
<comment type="caution">
    <text evidence="12">The sequence shown here is derived from an EMBL/GenBank/DDBJ whole genome shotgun (WGS) entry which is preliminary data.</text>
</comment>
<feature type="compositionally biased region" description="Low complexity" evidence="10">
    <location>
        <begin position="167"/>
        <end position="177"/>
    </location>
</feature>
<dbReference type="PANTHER" id="PTHR31992:SF141">
    <property type="entry name" value="DOF ZINC FINGER PROTEIN DOF1.4"/>
    <property type="match status" value="1"/>
</dbReference>
<feature type="domain" description="Dof-type" evidence="11">
    <location>
        <begin position="83"/>
        <end position="137"/>
    </location>
</feature>
<dbReference type="PROSITE" id="PS50884">
    <property type="entry name" value="ZF_DOF_2"/>
    <property type="match status" value="1"/>
</dbReference>
<protein>
    <recommendedName>
        <fullName evidence="9">Dof zinc finger protein</fullName>
    </recommendedName>
</protein>
<evidence type="ECO:0000256" key="9">
    <source>
        <dbReference type="RuleBase" id="RU369094"/>
    </source>
</evidence>
<name>A0ABU6Q298_9FABA</name>
<evidence type="ECO:0000256" key="3">
    <source>
        <dbReference type="ARBA" id="ARBA00022833"/>
    </source>
</evidence>
<evidence type="ECO:0000256" key="8">
    <source>
        <dbReference type="PROSITE-ProRule" id="PRU00071"/>
    </source>
</evidence>
<keyword evidence="5 8" id="KW-0238">DNA-binding</keyword>
<dbReference type="PROSITE" id="PS01361">
    <property type="entry name" value="ZF_DOF_1"/>
    <property type="match status" value="1"/>
</dbReference>
<evidence type="ECO:0000256" key="5">
    <source>
        <dbReference type="ARBA" id="ARBA00023125"/>
    </source>
</evidence>
<reference evidence="12 13" key="1">
    <citation type="journal article" date="2023" name="Plants (Basel)">
        <title>Bridging the Gap: Combining Genomics and Transcriptomics Approaches to Understand Stylosanthes scabra, an Orphan Legume from the Brazilian Caatinga.</title>
        <authorList>
            <person name="Ferreira-Neto J.R.C."/>
            <person name="da Silva M.D."/>
            <person name="Binneck E."/>
            <person name="de Melo N.F."/>
            <person name="da Silva R.H."/>
            <person name="de Melo A.L.T.M."/>
            <person name="Pandolfi V."/>
            <person name="Bustamante F.O."/>
            <person name="Brasileiro-Vidal A.C."/>
            <person name="Benko-Iseppon A.M."/>
        </authorList>
    </citation>
    <scope>NUCLEOTIDE SEQUENCE [LARGE SCALE GENOMIC DNA]</scope>
    <source>
        <tissue evidence="12">Leaves</tissue>
    </source>
</reference>
<dbReference type="PANTHER" id="PTHR31992">
    <property type="entry name" value="DOF ZINC FINGER PROTEIN DOF1.4-RELATED"/>
    <property type="match status" value="1"/>
</dbReference>
<keyword evidence="3 9" id="KW-0862">Zinc</keyword>
<organism evidence="12 13">
    <name type="scientific">Stylosanthes scabra</name>
    <dbReference type="NCBI Taxonomy" id="79078"/>
    <lineage>
        <taxon>Eukaryota</taxon>
        <taxon>Viridiplantae</taxon>
        <taxon>Streptophyta</taxon>
        <taxon>Embryophyta</taxon>
        <taxon>Tracheophyta</taxon>
        <taxon>Spermatophyta</taxon>
        <taxon>Magnoliopsida</taxon>
        <taxon>eudicotyledons</taxon>
        <taxon>Gunneridae</taxon>
        <taxon>Pentapetalae</taxon>
        <taxon>rosids</taxon>
        <taxon>fabids</taxon>
        <taxon>Fabales</taxon>
        <taxon>Fabaceae</taxon>
        <taxon>Papilionoideae</taxon>
        <taxon>50 kb inversion clade</taxon>
        <taxon>dalbergioids sensu lato</taxon>
        <taxon>Dalbergieae</taxon>
        <taxon>Pterocarpus clade</taxon>
        <taxon>Stylosanthes</taxon>
    </lineage>
</organism>
<evidence type="ECO:0000256" key="7">
    <source>
        <dbReference type="ARBA" id="ARBA00023242"/>
    </source>
</evidence>
<evidence type="ECO:0000256" key="4">
    <source>
        <dbReference type="ARBA" id="ARBA00023015"/>
    </source>
</evidence>
<dbReference type="Pfam" id="PF02701">
    <property type="entry name" value="Zn_ribbon_Dof"/>
    <property type="match status" value="1"/>
</dbReference>
<dbReference type="InterPro" id="IPR045174">
    <property type="entry name" value="Dof"/>
</dbReference>
<evidence type="ECO:0000256" key="2">
    <source>
        <dbReference type="ARBA" id="ARBA00022771"/>
    </source>
</evidence>
<comment type="function">
    <text evidence="9">Transcription factor that binds specifically to a 5'-AA[AG]G-3' consensus core sequence.</text>
</comment>
<comment type="subcellular location">
    <subcellularLocation>
        <location evidence="8 9">Nucleus</location>
    </subcellularLocation>
</comment>
<evidence type="ECO:0000256" key="6">
    <source>
        <dbReference type="ARBA" id="ARBA00023163"/>
    </source>
</evidence>